<dbReference type="Proteomes" id="UP000027238">
    <property type="component" value="Unassembled WGS sequence"/>
</dbReference>
<reference evidence="3" key="1">
    <citation type="journal article" date="2014" name="Genome Announc.">
        <title>Draft genome sequence of Colletotrichum sublineola, a destructive pathogen of cultivated sorghum.</title>
        <authorList>
            <person name="Baroncelli R."/>
            <person name="Sanz-Martin J.M."/>
            <person name="Rech G.E."/>
            <person name="Sukno S.A."/>
            <person name="Thon M.R."/>
        </authorList>
    </citation>
    <scope>NUCLEOTIDE SEQUENCE [LARGE SCALE GENOMIC DNA]</scope>
    <source>
        <strain evidence="3">TX430BB</strain>
    </source>
</reference>
<sequence>MKFSTVSAAATIAALSMMQAAPLSAHSSTLKVRETAAQEFAEDVKLDNEYGEAVDKRQVKVRETAAQEFAEDEKLDEEYDEAVDKRQL</sequence>
<dbReference type="AlphaFoldDB" id="A0A066X1L0"/>
<dbReference type="EMBL" id="JMSE01001576">
    <property type="protein sequence ID" value="KDN59895.1"/>
    <property type="molecule type" value="Genomic_DNA"/>
</dbReference>
<gene>
    <name evidence="2" type="ORF">CSUB01_10866</name>
</gene>
<comment type="caution">
    <text evidence="2">The sequence shown here is derived from an EMBL/GenBank/DDBJ whole genome shotgun (WGS) entry which is preliminary data.</text>
</comment>
<dbReference type="HOGENOM" id="CLU_2468985_0_0_1"/>
<evidence type="ECO:0000256" key="1">
    <source>
        <dbReference type="SAM" id="MobiDB-lite"/>
    </source>
</evidence>
<evidence type="ECO:0000313" key="2">
    <source>
        <dbReference type="EMBL" id="KDN59895.1"/>
    </source>
</evidence>
<protein>
    <submittedName>
        <fullName evidence="2">Uncharacterized protein</fullName>
    </submittedName>
</protein>
<name>A0A066X1L0_COLSU</name>
<evidence type="ECO:0000313" key="3">
    <source>
        <dbReference type="Proteomes" id="UP000027238"/>
    </source>
</evidence>
<feature type="region of interest" description="Disordered" evidence="1">
    <location>
        <begin position="69"/>
        <end position="88"/>
    </location>
</feature>
<organism evidence="2 3">
    <name type="scientific">Colletotrichum sublineola</name>
    <name type="common">Sorghum anthracnose fungus</name>
    <dbReference type="NCBI Taxonomy" id="1173701"/>
    <lineage>
        <taxon>Eukaryota</taxon>
        <taxon>Fungi</taxon>
        <taxon>Dikarya</taxon>
        <taxon>Ascomycota</taxon>
        <taxon>Pezizomycotina</taxon>
        <taxon>Sordariomycetes</taxon>
        <taxon>Hypocreomycetidae</taxon>
        <taxon>Glomerellales</taxon>
        <taxon>Glomerellaceae</taxon>
        <taxon>Colletotrichum</taxon>
        <taxon>Colletotrichum graminicola species complex</taxon>
    </lineage>
</organism>
<keyword evidence="3" id="KW-1185">Reference proteome</keyword>
<accession>A0A066X1L0</accession>
<feature type="compositionally biased region" description="Acidic residues" evidence="1">
    <location>
        <begin position="69"/>
        <end position="81"/>
    </location>
</feature>
<proteinExistence type="predicted"/>